<accession>A0A2P4XUR5</accession>
<reference evidence="1 2" key="1">
    <citation type="journal article" date="2017" name="Genome Biol. Evol.">
        <title>Phytophthora megakarya and P. palmivora, closely related causal agents of cacao black pod rot, underwent increases in genome sizes and gene numbers by different mechanisms.</title>
        <authorList>
            <person name="Ali S.S."/>
            <person name="Shao J."/>
            <person name="Lary D.J."/>
            <person name="Kronmiller B."/>
            <person name="Shen D."/>
            <person name="Strem M.D."/>
            <person name="Amoako-Attah I."/>
            <person name="Akrofi A.Y."/>
            <person name="Begoude B.A."/>
            <person name="Ten Hoopen G.M."/>
            <person name="Coulibaly K."/>
            <person name="Kebe B.I."/>
            <person name="Melnick R.L."/>
            <person name="Guiltinan M.J."/>
            <person name="Tyler B.M."/>
            <person name="Meinhardt L.W."/>
            <person name="Bailey B.A."/>
        </authorList>
    </citation>
    <scope>NUCLEOTIDE SEQUENCE [LARGE SCALE GENOMIC DNA]</scope>
    <source>
        <strain evidence="2">sbr112.9</strain>
    </source>
</reference>
<dbReference type="AlphaFoldDB" id="A0A2P4XUR5"/>
<organism evidence="1 2">
    <name type="scientific">Phytophthora palmivora</name>
    <dbReference type="NCBI Taxonomy" id="4796"/>
    <lineage>
        <taxon>Eukaryota</taxon>
        <taxon>Sar</taxon>
        <taxon>Stramenopiles</taxon>
        <taxon>Oomycota</taxon>
        <taxon>Peronosporomycetes</taxon>
        <taxon>Peronosporales</taxon>
        <taxon>Peronosporaceae</taxon>
        <taxon>Phytophthora</taxon>
    </lineage>
</organism>
<gene>
    <name evidence="1" type="ORF">PHPALM_14411</name>
</gene>
<dbReference type="EMBL" id="NCKW01007889">
    <property type="protein sequence ID" value="POM69315.1"/>
    <property type="molecule type" value="Genomic_DNA"/>
</dbReference>
<proteinExistence type="predicted"/>
<evidence type="ECO:0000313" key="1">
    <source>
        <dbReference type="EMBL" id="POM69315.1"/>
    </source>
</evidence>
<comment type="caution">
    <text evidence="1">The sequence shown here is derived from an EMBL/GenBank/DDBJ whole genome shotgun (WGS) entry which is preliminary data.</text>
</comment>
<sequence>MTLHEVKEMAFWRTIPADIDEFVRGCIHLSFNGLPYVLALNEGMSGYTELASCPAASADEALTALVDCLTFWNCASMGVRPGHPLQEHADRLPRVFGAQLHFVTAGQTNRSKSRRLAKLKYDLQTGRACFLYRTLRYHDTPHVPPKILSRFTTRCDGRSTGARPSLCRWSPRRTRCSAVDRDQKTTSSRCSGSASTHLKRLGKPARIIFKDIPELVESYVAARPNRQPTKFM</sequence>
<protein>
    <submittedName>
        <fullName evidence="1">Retrotransposon protein</fullName>
    </submittedName>
</protein>
<dbReference type="Proteomes" id="UP000237271">
    <property type="component" value="Unassembled WGS sequence"/>
</dbReference>
<keyword evidence="2" id="KW-1185">Reference proteome</keyword>
<name>A0A2P4XUR5_9STRA</name>
<evidence type="ECO:0000313" key="2">
    <source>
        <dbReference type="Proteomes" id="UP000237271"/>
    </source>
</evidence>